<feature type="binding site" evidence="16">
    <location>
        <position position="782"/>
    </location>
    <ligand>
        <name>ATP</name>
        <dbReference type="ChEBI" id="CHEBI:30616"/>
        <label>2</label>
    </ligand>
</feature>
<evidence type="ECO:0000256" key="13">
    <source>
        <dbReference type="ARBA" id="ARBA00023211"/>
    </source>
</evidence>
<feature type="binding site" evidence="16">
    <location>
        <position position="169"/>
    </location>
    <ligand>
        <name>ATP</name>
        <dbReference type="ChEBI" id="CHEBI:30616"/>
        <label>1</label>
    </ligand>
</feature>
<dbReference type="Pfam" id="PF02142">
    <property type="entry name" value="MGS"/>
    <property type="match status" value="1"/>
</dbReference>
<feature type="binding site" evidence="16">
    <location>
        <position position="243"/>
    </location>
    <ligand>
        <name>ATP</name>
        <dbReference type="ChEBI" id="CHEBI:30616"/>
        <label>1</label>
    </ligand>
</feature>
<feature type="binding site" evidence="16">
    <location>
        <position position="284"/>
    </location>
    <ligand>
        <name>Mn(2+)</name>
        <dbReference type="ChEBI" id="CHEBI:29035"/>
        <label>1</label>
    </ligand>
</feature>
<feature type="binding site" evidence="16">
    <location>
        <position position="836"/>
    </location>
    <ligand>
        <name>Mn(2+)</name>
        <dbReference type="ChEBI" id="CHEBI:29035"/>
        <label>4</label>
    </ligand>
</feature>
<dbReference type="Gene3D" id="3.30.1490.20">
    <property type="entry name" value="ATP-grasp fold, A domain"/>
    <property type="match status" value="1"/>
</dbReference>
<dbReference type="GO" id="GO:0046872">
    <property type="term" value="F:metal ion binding"/>
    <property type="evidence" value="ECO:0007669"/>
    <property type="project" value="UniProtKB-KW"/>
</dbReference>
<dbReference type="Pfam" id="PF25596">
    <property type="entry name" value="CPSase_L_D1"/>
    <property type="match status" value="2"/>
</dbReference>
<feature type="binding site" evidence="16">
    <location>
        <position position="241"/>
    </location>
    <ligand>
        <name>ATP</name>
        <dbReference type="ChEBI" id="CHEBI:30616"/>
        <label>1</label>
    </ligand>
</feature>
<keyword evidence="8 16" id="KW-0677">Repeat</keyword>
<dbReference type="Gene3D" id="3.40.50.20">
    <property type="match status" value="2"/>
</dbReference>
<dbReference type="Pfam" id="PF02787">
    <property type="entry name" value="CPSase_L_D3"/>
    <property type="match status" value="1"/>
</dbReference>
<dbReference type="EC" id="6.3.4.16" evidence="16"/>
<dbReference type="FunFam" id="3.30.470.20:FF:000001">
    <property type="entry name" value="Carbamoyl-phosphate synthase large chain"/>
    <property type="match status" value="1"/>
</dbReference>
<feature type="binding site" evidence="16">
    <location>
        <position position="298"/>
    </location>
    <ligand>
        <name>Mg(2+)</name>
        <dbReference type="ChEBI" id="CHEBI:18420"/>
        <label>2</label>
    </ligand>
</feature>
<evidence type="ECO:0000313" key="19">
    <source>
        <dbReference type="EMBL" id="PSR20988.1"/>
    </source>
</evidence>
<keyword evidence="4 16" id="KW-0055">Arginine biosynthesis</keyword>
<dbReference type="Gene3D" id="3.40.50.1380">
    <property type="entry name" value="Methylglyoxal synthase-like domain"/>
    <property type="match status" value="1"/>
</dbReference>
<feature type="binding site" evidence="16">
    <location>
        <position position="779"/>
    </location>
    <ligand>
        <name>ATP</name>
        <dbReference type="ChEBI" id="CHEBI:30616"/>
        <label>2</label>
    </ligand>
</feature>
<feature type="binding site" evidence="16">
    <location>
        <position position="215"/>
    </location>
    <ligand>
        <name>ATP</name>
        <dbReference type="ChEBI" id="CHEBI:30616"/>
        <label>1</label>
    </ligand>
</feature>
<reference evidence="19 20" key="1">
    <citation type="journal article" date="2014" name="BMC Genomics">
        <title>Comparison of environmental and isolate Sulfobacillus genomes reveals diverse carbon, sulfur, nitrogen, and hydrogen metabolisms.</title>
        <authorList>
            <person name="Justice N.B."/>
            <person name="Norman A."/>
            <person name="Brown C.T."/>
            <person name="Singh A."/>
            <person name="Thomas B.C."/>
            <person name="Banfield J.F."/>
        </authorList>
    </citation>
    <scope>NUCLEOTIDE SEQUENCE [LARGE SCALE GENOMIC DNA]</scope>
    <source>
        <strain evidence="19">AMDSBA3</strain>
    </source>
</reference>
<feature type="binding site" evidence="16">
    <location>
        <position position="298"/>
    </location>
    <ligand>
        <name>Mn(2+)</name>
        <dbReference type="ChEBI" id="CHEBI:29035"/>
        <label>2</label>
    </ligand>
</feature>
<dbReference type="PRINTS" id="PR00098">
    <property type="entry name" value="CPSASE"/>
</dbReference>
<dbReference type="NCBIfam" id="TIGR01369">
    <property type="entry name" value="CPSaseII_lrg"/>
    <property type="match status" value="1"/>
</dbReference>
<dbReference type="PANTHER" id="PTHR11405:SF53">
    <property type="entry name" value="CARBAMOYL-PHOSPHATE SYNTHASE [AMMONIA], MITOCHONDRIAL"/>
    <property type="match status" value="1"/>
</dbReference>
<dbReference type="Gene3D" id="3.30.470.20">
    <property type="entry name" value="ATP-grasp fold, B domain"/>
    <property type="match status" value="2"/>
</dbReference>
<evidence type="ECO:0000256" key="7">
    <source>
        <dbReference type="ARBA" id="ARBA00022723"/>
    </source>
</evidence>
<dbReference type="InterPro" id="IPR011607">
    <property type="entry name" value="MGS-like_dom"/>
</dbReference>
<dbReference type="Proteomes" id="UP000241848">
    <property type="component" value="Unassembled WGS sequence"/>
</dbReference>
<dbReference type="Gene3D" id="1.10.1030.10">
    <property type="entry name" value="Carbamoyl-phosphate synthetase, large subunit oligomerisation domain"/>
    <property type="match status" value="1"/>
</dbReference>
<evidence type="ECO:0000259" key="18">
    <source>
        <dbReference type="PROSITE" id="PS51855"/>
    </source>
</evidence>
<dbReference type="InterPro" id="IPR036897">
    <property type="entry name" value="CarbamoylP_synth_lsu_oligo_sf"/>
</dbReference>
<feature type="binding site" evidence="16">
    <location>
        <position position="210"/>
    </location>
    <ligand>
        <name>ATP</name>
        <dbReference type="ChEBI" id="CHEBI:30616"/>
        <label>1</label>
    </ligand>
</feature>
<dbReference type="GO" id="GO:0005524">
    <property type="term" value="F:ATP binding"/>
    <property type="evidence" value="ECO:0007669"/>
    <property type="project" value="UniProtKB-UniRule"/>
</dbReference>
<feature type="binding site" evidence="16">
    <location>
        <position position="708"/>
    </location>
    <ligand>
        <name>ATP</name>
        <dbReference type="ChEBI" id="CHEBI:30616"/>
        <label>2</label>
    </ligand>
</feature>
<keyword evidence="9 16" id="KW-0547">Nucleotide-binding</keyword>
<dbReference type="SUPFAM" id="SSF48108">
    <property type="entry name" value="Carbamoyl phosphate synthetase, large subunit connection domain"/>
    <property type="match status" value="1"/>
</dbReference>
<dbReference type="FunFam" id="3.30.470.20:FF:000026">
    <property type="entry name" value="Carbamoyl-phosphate synthase large chain"/>
    <property type="match status" value="1"/>
</dbReference>
<dbReference type="FunFam" id="1.10.1030.10:FF:000002">
    <property type="entry name" value="Carbamoyl-phosphate synthase large chain"/>
    <property type="match status" value="1"/>
</dbReference>
<dbReference type="PROSITE" id="PS00867">
    <property type="entry name" value="CPSASE_2"/>
    <property type="match status" value="2"/>
</dbReference>
<evidence type="ECO:0000256" key="8">
    <source>
        <dbReference type="ARBA" id="ARBA00022737"/>
    </source>
</evidence>
<feature type="binding site" evidence="16">
    <location>
        <position position="822"/>
    </location>
    <ligand>
        <name>Mn(2+)</name>
        <dbReference type="ChEBI" id="CHEBI:29035"/>
        <label>3</label>
    </ligand>
</feature>
<comment type="subunit">
    <text evidence="16">Composed of two chains; the small (or glutamine) chain promotes the hydrolysis of glutamine to ammonia, which is used by the large (or ammonia) chain to synthesize carbamoyl phosphate. Tetramer of heterodimers (alpha,beta)4.</text>
</comment>
<feature type="binding site" evidence="16">
    <location>
        <position position="834"/>
    </location>
    <ligand>
        <name>Mg(2+)</name>
        <dbReference type="ChEBI" id="CHEBI:18420"/>
        <label>3</label>
    </ligand>
</feature>
<feature type="binding site" evidence="16">
    <location>
        <position position="175"/>
    </location>
    <ligand>
        <name>ATP</name>
        <dbReference type="ChEBI" id="CHEBI:30616"/>
        <label>1</label>
    </ligand>
</feature>
<comment type="pathway">
    <text evidence="16">Pyrimidine metabolism; UMP biosynthesis via de novo pathway; (S)-dihydroorotate from bicarbonate: step 1/3.</text>
</comment>
<feature type="binding site" evidence="16">
    <location>
        <position position="780"/>
    </location>
    <ligand>
        <name>ATP</name>
        <dbReference type="ChEBI" id="CHEBI:30616"/>
        <label>2</label>
    </ligand>
</feature>
<evidence type="ECO:0000256" key="15">
    <source>
        <dbReference type="ARBA" id="ARBA00048816"/>
    </source>
</evidence>
<dbReference type="InterPro" id="IPR005480">
    <property type="entry name" value="CPSase_lsu_oligo"/>
</dbReference>
<accession>A0A2T2WFJ6</accession>
<dbReference type="NCBIfam" id="NF003671">
    <property type="entry name" value="PRK05294.1"/>
    <property type="match status" value="1"/>
</dbReference>
<dbReference type="GO" id="GO:0006526">
    <property type="term" value="P:L-arginine biosynthetic process"/>
    <property type="evidence" value="ECO:0007669"/>
    <property type="project" value="UniProtKB-UniRule"/>
</dbReference>
<feature type="binding site" evidence="16">
    <location>
        <position position="176"/>
    </location>
    <ligand>
        <name>ATP</name>
        <dbReference type="ChEBI" id="CHEBI:30616"/>
        <label>1</label>
    </ligand>
</feature>
<feature type="binding site" evidence="16">
    <location>
        <position position="834"/>
    </location>
    <ligand>
        <name>Mg(2+)</name>
        <dbReference type="ChEBI" id="CHEBI:18420"/>
        <label>4</label>
    </ligand>
</feature>
<comment type="cofactor">
    <cofactor evidence="16">
        <name>Mg(2+)</name>
        <dbReference type="ChEBI" id="CHEBI:18420"/>
    </cofactor>
    <cofactor evidence="16">
        <name>Mn(2+)</name>
        <dbReference type="ChEBI" id="CHEBI:29035"/>
    </cofactor>
    <text evidence="16">Binds 4 Mg(2+) or Mn(2+) ions per subunit.</text>
</comment>
<keyword evidence="11" id="KW-0460">Magnesium</keyword>
<dbReference type="InterPro" id="IPR058047">
    <property type="entry name" value="CPSase_preATP-grasp"/>
</dbReference>
<comment type="domain">
    <text evidence="16">The large subunit is composed of 2 ATP-grasp domains that are involved in binding the 2 ATP molecules needed for carbamoyl phosphate synthesis. The N-terminal ATP-grasp domain (referred to as the carboxyphosphate synthetic component) catalyzes the ATP-dependent phosphorylation of hydrogencarbonate to carboxyphosphate and the subsequent nucleophilic attack by ammonia to form a carbamate intermediate. The C-terminal ATP-grasp domain (referred to as the carbamoyl phosphate synthetic component) then catalyzes the phosphorylation of carbamate with the second ATP to form the end product carbamoyl phosphate. The reactive and unstable enzyme intermediates are sequentially channeled from one active site to the next through the interior of the protein over a distance of at least 96 A.</text>
</comment>
<evidence type="ECO:0000256" key="10">
    <source>
        <dbReference type="ARBA" id="ARBA00022840"/>
    </source>
</evidence>
<feature type="domain" description="MGS-like" evidence="18">
    <location>
        <begin position="931"/>
        <end position="1072"/>
    </location>
</feature>
<evidence type="ECO:0000256" key="6">
    <source>
        <dbReference type="ARBA" id="ARBA00022605"/>
    </source>
</evidence>
<feature type="binding site" evidence="16">
    <location>
        <position position="298"/>
    </location>
    <ligand>
        <name>ATP</name>
        <dbReference type="ChEBI" id="CHEBI:30616"/>
        <label>1</label>
    </ligand>
</feature>
<dbReference type="PANTHER" id="PTHR11405">
    <property type="entry name" value="CARBAMOYLTRANSFERASE FAMILY MEMBER"/>
    <property type="match status" value="1"/>
</dbReference>
<dbReference type="SUPFAM" id="SSF56059">
    <property type="entry name" value="Glutathione synthetase ATP-binding domain-like"/>
    <property type="match status" value="2"/>
</dbReference>
<feature type="binding site" evidence="16">
    <location>
        <position position="822"/>
    </location>
    <ligand>
        <name>ATP</name>
        <dbReference type="ChEBI" id="CHEBI:30616"/>
        <label>2</label>
    </ligand>
</feature>
<dbReference type="PROSITE" id="PS00866">
    <property type="entry name" value="CPSASE_1"/>
    <property type="match status" value="2"/>
</dbReference>
<feature type="binding site" evidence="16">
    <location>
        <position position="834"/>
    </location>
    <ligand>
        <name>Mn(2+)</name>
        <dbReference type="ChEBI" id="CHEBI:29035"/>
        <label>3</label>
    </ligand>
</feature>
<comment type="caution">
    <text evidence="19">The sequence shown here is derived from an EMBL/GenBank/DDBJ whole genome shotgun (WGS) entry which is preliminary data.</text>
</comment>
<protein>
    <recommendedName>
        <fullName evidence="16">Carbamoyl phosphate synthase large chain</fullName>
        <ecNumber evidence="16">6.3.4.16</ecNumber>
        <ecNumber evidence="16">6.3.5.5</ecNumber>
    </recommendedName>
    <alternativeName>
        <fullName evidence="16">Carbamoyl phosphate synthetase ammonia chain</fullName>
    </alternativeName>
</protein>
<dbReference type="InterPro" id="IPR006275">
    <property type="entry name" value="CPSase_lsu"/>
</dbReference>
<feature type="binding site" evidence="16">
    <location>
        <position position="284"/>
    </location>
    <ligand>
        <name>Mg(2+)</name>
        <dbReference type="ChEBI" id="CHEBI:18420"/>
        <label>1</label>
    </ligand>
</feature>
<comment type="pathway">
    <text evidence="2 16">Amino-acid biosynthesis; L-arginine biosynthesis; carbamoyl phosphate from bicarbonate: step 1/1.</text>
</comment>
<dbReference type="SUPFAM" id="SSF52335">
    <property type="entry name" value="Methylglyoxal synthase-like"/>
    <property type="match status" value="1"/>
</dbReference>
<dbReference type="SUPFAM" id="SSF52440">
    <property type="entry name" value="PreATP-grasp domain"/>
    <property type="match status" value="2"/>
</dbReference>
<dbReference type="EC" id="6.3.5.5" evidence="16"/>
<sequence>MPKRKSLKRVLVIGSGPIVIGQAAEFDYAGTQACRALKEEGVEVVLVNSNPATIMTDLSVADVVYIEPLTVSFLAYVLGKERPDGILATLGGQMGLNLASALAKAGVLTDLGVELLGTPLDAIEMAEDREAFRSLMLRLNHPIARSKTVTAVEDGVTFAKELGYPVVLRPAYTLGGSGGGFADGEEQLRERLSKALAESPIGQVLIEESIAGWKEVEYEVVRDGAGNTVVVCNMENFDPVGVHTGDSIVVAPSQTLTDREYQLLRGAAIDIVQHLGIQGGCNVQFALHPTAGEYRVIEVNPRVSRSSALASKATGYPIARIVAKIGLGLDLPEITNPVTGTTSAAFEPALDYVVVKIPRWPFDKFSQADRSLGTQMKATGEVMAIDRTYEAALQKAVRSLEVGRTDLLGPIEARASDEVVQALSSKPNDQRLFYLAEALRRGQTVAELAALTGIDRWFLQGLARIVDAQNALASEPGSWTERLGELKQLGITDRRIAELAGVTEDAVRCERQRRAIVPGYRMVDTSAAEFPAQTPYFYSAYGKTNEASPLSGRKMIVLGSGPIRIGQGIEFDAASVYALTALRQLGIRAIMINSNPETVSTDFNASDRLYFEPITLEDVLNIVDVEKPEGVLVQFGGQTAINLAADLVAHGVPIIGTGLRGLTVAEDREQFDRLLEREGIQRPPSRTATNAQEALAAADELGFPVLVRPSFVLGGRAMRIVDDLPALERYLAEESPSFGIERPLLVDRYMNGLELEVDAVSDGTRVLIPAVMEHVERAGVHSGDSVAVLPPVRANRTVLNEVVRITRVLCQSLGVQGLLNIQFVVVDDSVYVIEANPRSSRTVPFLIKATHVPLIDLAICAAVNGRLPDDIPDGLLTMPNYYAVKMPVFSFSKLGQVDAVLGPEMKSTGEVMGIDVDLPRALYRALVGGGFRLSAGGHVLATIADHDKEEAWPLLQEFARLGYRLSATSGTQAMLSSRGVEAKPVPRIGESRPNLIDLIRDGQFELVINTITEGGQHEREGFLIRRTAVERGILCLTSLDTVAAALDALKGRSKRPFEVHSLNEWRKGDALYETRL</sequence>
<evidence type="ECO:0000256" key="16">
    <source>
        <dbReference type="HAMAP-Rule" id="MF_01210"/>
    </source>
</evidence>
<evidence type="ECO:0000256" key="4">
    <source>
        <dbReference type="ARBA" id="ARBA00022571"/>
    </source>
</evidence>
<feature type="binding site" evidence="16">
    <location>
        <position position="822"/>
    </location>
    <ligand>
        <name>Mg(2+)</name>
        <dbReference type="ChEBI" id="CHEBI:18420"/>
        <label>3</label>
    </ligand>
</feature>
<dbReference type="InterPro" id="IPR005479">
    <property type="entry name" value="CPAse_ATP-bd"/>
</dbReference>
<keyword evidence="13" id="KW-0464">Manganese</keyword>
<feature type="binding site" evidence="16">
    <location>
        <position position="300"/>
    </location>
    <ligand>
        <name>Mn(2+)</name>
        <dbReference type="ChEBI" id="CHEBI:29035"/>
        <label>2</label>
    </ligand>
</feature>
<evidence type="ECO:0000256" key="11">
    <source>
        <dbReference type="ARBA" id="ARBA00022842"/>
    </source>
</evidence>
<comment type="caution">
    <text evidence="16">Lacks conserved residue(s) required for the propagation of feature annotation.</text>
</comment>
<dbReference type="EMBL" id="PXYV01000045">
    <property type="protein sequence ID" value="PSR20988.1"/>
    <property type="molecule type" value="Genomic_DNA"/>
</dbReference>
<name>A0A2T2WFJ6_9FIRM</name>
<feature type="binding site" evidence="16">
    <location>
        <position position="300"/>
    </location>
    <ligand>
        <name>Mg(2+)</name>
        <dbReference type="ChEBI" id="CHEBI:18420"/>
        <label>2</label>
    </ligand>
</feature>
<organism evidence="19 20">
    <name type="scientific">Sulfobacillus acidophilus</name>
    <dbReference type="NCBI Taxonomy" id="53633"/>
    <lineage>
        <taxon>Bacteria</taxon>
        <taxon>Bacillati</taxon>
        <taxon>Bacillota</taxon>
        <taxon>Clostridia</taxon>
        <taxon>Eubacteriales</taxon>
        <taxon>Clostridiales Family XVII. Incertae Sedis</taxon>
        <taxon>Sulfobacillus</taxon>
    </lineage>
</organism>
<feature type="region of interest" description="Carboxyphosphate synthetic domain" evidence="16">
    <location>
        <begin position="1"/>
        <end position="401"/>
    </location>
</feature>
<evidence type="ECO:0000256" key="5">
    <source>
        <dbReference type="ARBA" id="ARBA00022598"/>
    </source>
</evidence>
<evidence type="ECO:0000256" key="3">
    <source>
        <dbReference type="ARBA" id="ARBA00009799"/>
    </source>
</evidence>
<dbReference type="GO" id="GO:0005737">
    <property type="term" value="C:cytoplasm"/>
    <property type="evidence" value="ECO:0007669"/>
    <property type="project" value="TreeGrafter"/>
</dbReference>
<keyword evidence="10 16" id="KW-0067">ATP-binding</keyword>
<dbReference type="CDD" id="cd01424">
    <property type="entry name" value="MGS_CPS_II"/>
    <property type="match status" value="1"/>
</dbReference>
<dbReference type="FunFam" id="3.40.50.20:FF:000001">
    <property type="entry name" value="Carbamoyl-phosphate synthase large chain"/>
    <property type="match status" value="2"/>
</dbReference>
<comment type="function">
    <text evidence="16">Large subunit of the glutamine-dependent carbamoyl phosphate synthetase (CPSase). CPSase catalyzes the formation of carbamoyl phosphate from the ammonia moiety of glutamine, carbonate, and phosphate donated by ATP, constituting the first step of 2 biosynthetic pathways, one leading to arginine and/or urea and the other to pyrimidine nucleotides. The large subunit (synthetase) binds the substrates ammonia (free or transferred from glutamine from the small subunit), hydrogencarbonate and ATP and carries out an ATP-coupled ligase reaction, activating hydrogencarbonate by forming carboxy phosphate which reacts with ammonia to form carbamoyl phosphate.</text>
</comment>
<feature type="binding site" evidence="16">
    <location>
        <position position="754"/>
    </location>
    <ligand>
        <name>ATP</name>
        <dbReference type="ChEBI" id="CHEBI:30616"/>
        <label>2</label>
    </ligand>
</feature>
<dbReference type="InterPro" id="IPR005483">
    <property type="entry name" value="CPSase_dom"/>
</dbReference>
<comment type="catalytic activity">
    <reaction evidence="15 16">
        <text>hydrogencarbonate + L-glutamine + 2 ATP + H2O = carbamoyl phosphate + L-glutamate + 2 ADP + phosphate + 2 H(+)</text>
        <dbReference type="Rhea" id="RHEA:18633"/>
        <dbReference type="ChEBI" id="CHEBI:15377"/>
        <dbReference type="ChEBI" id="CHEBI:15378"/>
        <dbReference type="ChEBI" id="CHEBI:17544"/>
        <dbReference type="ChEBI" id="CHEBI:29985"/>
        <dbReference type="ChEBI" id="CHEBI:30616"/>
        <dbReference type="ChEBI" id="CHEBI:43474"/>
        <dbReference type="ChEBI" id="CHEBI:58228"/>
        <dbReference type="ChEBI" id="CHEBI:58359"/>
        <dbReference type="ChEBI" id="CHEBI:456216"/>
        <dbReference type="EC" id="6.3.5.5"/>
    </reaction>
</comment>
<feature type="region of interest" description="Carbamoyl phosphate synthetic domain" evidence="16">
    <location>
        <begin position="548"/>
        <end position="930"/>
    </location>
</feature>
<dbReference type="GO" id="GO:0004088">
    <property type="term" value="F:carbamoyl-phosphate synthase (glutamine-hydrolyzing) activity"/>
    <property type="evidence" value="ECO:0007669"/>
    <property type="project" value="UniProtKB-UniRule"/>
</dbReference>
<keyword evidence="7" id="KW-0479">Metal-binding</keyword>
<evidence type="ECO:0000313" key="20">
    <source>
        <dbReference type="Proteomes" id="UP000241848"/>
    </source>
</evidence>
<feature type="binding site" evidence="16">
    <location>
        <position position="298"/>
    </location>
    <ligand>
        <name>Mg(2+)</name>
        <dbReference type="ChEBI" id="CHEBI:18420"/>
        <label>1</label>
    </ligand>
</feature>
<feature type="binding site" evidence="16">
    <location>
        <position position="781"/>
    </location>
    <ligand>
        <name>ATP</name>
        <dbReference type="ChEBI" id="CHEBI:30616"/>
        <label>2</label>
    </ligand>
</feature>
<dbReference type="InterPro" id="IPR016185">
    <property type="entry name" value="PreATP-grasp_dom_sf"/>
</dbReference>
<dbReference type="InterPro" id="IPR033937">
    <property type="entry name" value="MGS_CPS_CarB"/>
</dbReference>
<dbReference type="InterPro" id="IPR011761">
    <property type="entry name" value="ATP-grasp"/>
</dbReference>
<evidence type="ECO:0000256" key="14">
    <source>
        <dbReference type="ARBA" id="ARBA00047359"/>
    </source>
</evidence>
<dbReference type="InterPro" id="IPR036914">
    <property type="entry name" value="MGS-like_dom_sf"/>
</dbReference>
<comment type="catalytic activity">
    <reaction evidence="14 16">
        <text>hydrogencarbonate + NH4(+) + 2 ATP = carbamoyl phosphate + 2 ADP + phosphate + 2 H(+)</text>
        <dbReference type="Rhea" id="RHEA:18029"/>
        <dbReference type="ChEBI" id="CHEBI:15378"/>
        <dbReference type="ChEBI" id="CHEBI:17544"/>
        <dbReference type="ChEBI" id="CHEBI:28938"/>
        <dbReference type="ChEBI" id="CHEBI:30616"/>
        <dbReference type="ChEBI" id="CHEBI:43474"/>
        <dbReference type="ChEBI" id="CHEBI:58228"/>
        <dbReference type="ChEBI" id="CHEBI:456216"/>
        <dbReference type="EC" id="6.3.4.16"/>
    </reaction>
</comment>
<feature type="binding site" evidence="16">
    <location>
        <position position="748"/>
    </location>
    <ligand>
        <name>ATP</name>
        <dbReference type="ChEBI" id="CHEBI:30616"/>
        <label>2</label>
    </ligand>
</feature>
<dbReference type="PROSITE" id="PS50975">
    <property type="entry name" value="ATP_GRASP"/>
    <property type="match status" value="2"/>
</dbReference>
<keyword evidence="12 16" id="KW-0665">Pyrimidine biosynthesis</keyword>
<feature type="binding site" evidence="16">
    <location>
        <position position="834"/>
    </location>
    <ligand>
        <name>Mn(2+)</name>
        <dbReference type="ChEBI" id="CHEBI:29035"/>
        <label>4</label>
    </ligand>
</feature>
<dbReference type="AlphaFoldDB" id="A0A2T2WFJ6"/>
<evidence type="ECO:0000256" key="12">
    <source>
        <dbReference type="ARBA" id="ARBA00022975"/>
    </source>
</evidence>
<keyword evidence="5 16" id="KW-0436">Ligase</keyword>
<dbReference type="SMART" id="SM00851">
    <property type="entry name" value="MGS"/>
    <property type="match status" value="1"/>
</dbReference>
<dbReference type="Pfam" id="PF02786">
    <property type="entry name" value="CPSase_L_D2"/>
    <property type="match status" value="2"/>
</dbReference>
<feature type="domain" description="ATP-grasp" evidence="17">
    <location>
        <begin position="672"/>
        <end position="863"/>
    </location>
</feature>
<dbReference type="SMART" id="SM01096">
    <property type="entry name" value="CPSase_L_D3"/>
    <property type="match status" value="1"/>
</dbReference>
<feature type="binding site" evidence="16">
    <location>
        <position position="208"/>
    </location>
    <ligand>
        <name>ATP</name>
        <dbReference type="ChEBI" id="CHEBI:30616"/>
        <label>1</label>
    </ligand>
</feature>
<evidence type="ECO:0000256" key="2">
    <source>
        <dbReference type="ARBA" id="ARBA00005077"/>
    </source>
</evidence>
<feature type="binding site" evidence="16">
    <location>
        <position position="284"/>
    </location>
    <ligand>
        <name>ATP</name>
        <dbReference type="ChEBI" id="CHEBI:30616"/>
        <label>1</label>
    </ligand>
</feature>
<feature type="binding site" evidence="16">
    <location>
        <position position="129"/>
    </location>
    <ligand>
        <name>ATP</name>
        <dbReference type="ChEBI" id="CHEBI:30616"/>
        <label>1</label>
    </ligand>
</feature>
<feature type="binding site" evidence="16">
    <location>
        <position position="836"/>
    </location>
    <ligand>
        <name>Mg(2+)</name>
        <dbReference type="ChEBI" id="CHEBI:18420"/>
        <label>4</label>
    </ligand>
</feature>
<dbReference type="PROSITE" id="PS51855">
    <property type="entry name" value="MGS"/>
    <property type="match status" value="1"/>
</dbReference>
<feature type="region of interest" description="Allosteric domain" evidence="16">
    <location>
        <begin position="931"/>
        <end position="1076"/>
    </location>
</feature>
<gene>
    <name evidence="16" type="primary">carB</name>
    <name evidence="19" type="ORF">C7B45_12565</name>
</gene>
<evidence type="ECO:0000259" key="17">
    <source>
        <dbReference type="PROSITE" id="PS50975"/>
    </source>
</evidence>
<comment type="similarity">
    <text evidence="3 16">Belongs to the CarB family.</text>
</comment>
<feature type="binding site" evidence="16">
    <location>
        <position position="298"/>
    </location>
    <ligand>
        <name>Mn(2+)</name>
        <dbReference type="ChEBI" id="CHEBI:29035"/>
        <label>1</label>
    </ligand>
</feature>
<dbReference type="UniPathway" id="UPA00068">
    <property type="reaction ID" value="UER00171"/>
</dbReference>
<dbReference type="UniPathway" id="UPA00070">
    <property type="reaction ID" value="UER00115"/>
</dbReference>
<feature type="binding site" evidence="16">
    <location>
        <position position="242"/>
    </location>
    <ligand>
        <name>ATP</name>
        <dbReference type="ChEBI" id="CHEBI:30616"/>
        <label>1</label>
    </ligand>
</feature>
<dbReference type="GO" id="GO:0044205">
    <property type="term" value="P:'de novo' UMP biosynthetic process"/>
    <property type="evidence" value="ECO:0007669"/>
    <property type="project" value="UniProtKB-UniRule"/>
</dbReference>
<proteinExistence type="inferred from homology"/>
<dbReference type="NCBIfam" id="NF009455">
    <property type="entry name" value="PRK12815.1"/>
    <property type="match status" value="1"/>
</dbReference>
<keyword evidence="6 16" id="KW-0028">Amino-acid biosynthesis</keyword>
<dbReference type="GO" id="GO:0004087">
    <property type="term" value="F:carbamoyl-phosphate synthase (ammonia) activity"/>
    <property type="evidence" value="ECO:0007669"/>
    <property type="project" value="UniProtKB-EC"/>
</dbReference>
<dbReference type="HAMAP" id="MF_01210_B">
    <property type="entry name" value="CPSase_L_chain_B"/>
    <property type="match status" value="1"/>
</dbReference>
<evidence type="ECO:0000256" key="9">
    <source>
        <dbReference type="ARBA" id="ARBA00022741"/>
    </source>
</evidence>
<dbReference type="GO" id="GO:0006541">
    <property type="term" value="P:glutamine metabolic process"/>
    <property type="evidence" value="ECO:0007669"/>
    <property type="project" value="TreeGrafter"/>
</dbReference>
<comment type="cofactor">
    <cofactor evidence="1">
        <name>Mn(2+)</name>
        <dbReference type="ChEBI" id="CHEBI:29035"/>
    </cofactor>
</comment>
<feature type="domain" description="ATP-grasp" evidence="17">
    <location>
        <begin position="133"/>
        <end position="327"/>
    </location>
</feature>
<evidence type="ECO:0000256" key="1">
    <source>
        <dbReference type="ARBA" id="ARBA00001936"/>
    </source>
</evidence>
<dbReference type="InterPro" id="IPR013815">
    <property type="entry name" value="ATP_grasp_subdomain_1"/>
</dbReference>
<feature type="binding site" evidence="16">
    <location>
        <position position="834"/>
    </location>
    <ligand>
        <name>ATP</name>
        <dbReference type="ChEBI" id="CHEBI:30616"/>
        <label>2</label>
    </ligand>
</feature>